<dbReference type="OrthoDB" id="5512634at2"/>
<keyword evidence="1" id="KW-0812">Transmembrane</keyword>
<comment type="caution">
    <text evidence="2">The sequence shown here is derived from an EMBL/GenBank/DDBJ whole genome shotgun (WGS) entry which is preliminary data.</text>
</comment>
<gene>
    <name evidence="2" type="ORF">TPSD3_10505</name>
</gene>
<name>A0A251X5Y7_9GAMM</name>
<sequence>MNLSESSVIGLTARVLTPFYYHGLYVSDGSATYAGVITDTALMFALAAAFSSRYRVLRTKGDTRYRQDIASLPWRASLLMGTHTQALAPVRHTTDITREGGYTERFRRSTGSGNYKTTFLVHEIAAGSEYEGIIVGIDPFKAIPFSSAKKLVIRVGAGRLGLLELTPNPTLKQVRLNVATARLFGSDEKQLSEDYRVLDTIRVSHSLSLDQAKSILLNWH</sequence>
<evidence type="ECO:0000313" key="3">
    <source>
        <dbReference type="Proteomes" id="UP000194798"/>
    </source>
</evidence>
<dbReference type="AlphaFoldDB" id="A0A251X5Y7"/>
<keyword evidence="1" id="KW-1133">Transmembrane helix</keyword>
<reference evidence="2 3" key="1">
    <citation type="submission" date="2016-12" db="EMBL/GenBank/DDBJ databases">
        <title>Thioflexothrix psekupsii D3 genome sequencing and assembly.</title>
        <authorList>
            <person name="Fomenkov A."/>
            <person name="Vincze T."/>
            <person name="Grabovich M."/>
            <person name="Anton B.P."/>
            <person name="Dubinina G."/>
            <person name="Orlova M."/>
            <person name="Belousova E."/>
            <person name="Roberts R.J."/>
        </authorList>
    </citation>
    <scope>NUCLEOTIDE SEQUENCE [LARGE SCALE GENOMIC DNA]</scope>
    <source>
        <strain evidence="2">D3</strain>
    </source>
</reference>
<dbReference type="Proteomes" id="UP000194798">
    <property type="component" value="Unassembled WGS sequence"/>
</dbReference>
<evidence type="ECO:0000256" key="1">
    <source>
        <dbReference type="SAM" id="Phobius"/>
    </source>
</evidence>
<protein>
    <submittedName>
        <fullName evidence="2">Uncharacterized protein</fullName>
    </submittedName>
</protein>
<dbReference type="EMBL" id="MSLT01000018">
    <property type="protein sequence ID" value="OUD13073.1"/>
    <property type="molecule type" value="Genomic_DNA"/>
</dbReference>
<organism evidence="2 3">
    <name type="scientific">Thioflexithrix psekupsensis</name>
    <dbReference type="NCBI Taxonomy" id="1570016"/>
    <lineage>
        <taxon>Bacteria</taxon>
        <taxon>Pseudomonadati</taxon>
        <taxon>Pseudomonadota</taxon>
        <taxon>Gammaproteobacteria</taxon>
        <taxon>Thiotrichales</taxon>
        <taxon>Thioflexithrix</taxon>
    </lineage>
</organism>
<feature type="transmembrane region" description="Helical" evidence="1">
    <location>
        <begin position="31"/>
        <end position="50"/>
    </location>
</feature>
<dbReference type="RefSeq" id="WP_086488521.1">
    <property type="nucleotide sequence ID" value="NZ_MSLT01000018.1"/>
</dbReference>
<proteinExistence type="predicted"/>
<accession>A0A251X5Y7</accession>
<dbReference type="InterPro" id="IPR017576">
    <property type="entry name" value="CRISPR-assoc_prot_Csc1"/>
</dbReference>
<keyword evidence="1" id="KW-0472">Membrane</keyword>
<keyword evidence="3" id="KW-1185">Reference proteome</keyword>
<dbReference type="Pfam" id="PF26241">
    <property type="entry name" value="Cas_Csc1"/>
    <property type="match status" value="1"/>
</dbReference>
<evidence type="ECO:0000313" key="2">
    <source>
        <dbReference type="EMBL" id="OUD13073.1"/>
    </source>
</evidence>